<comment type="caution">
    <text evidence="1">The sequence shown here is derived from an EMBL/GenBank/DDBJ whole genome shotgun (WGS) entry which is preliminary data.</text>
</comment>
<protein>
    <submittedName>
        <fullName evidence="1">Uncharacterized protein</fullName>
    </submittedName>
</protein>
<proteinExistence type="predicted"/>
<sequence>MVVVNGDARILSTRRIVAAGDKITGCTDDETCVVAGIVRQTQTITCSCGVAYHMSSSGTMTRKGGGEAKSAFK</sequence>
<dbReference type="EMBL" id="PFBZ01000172">
    <property type="protein sequence ID" value="PIT86292.1"/>
    <property type="molecule type" value="Genomic_DNA"/>
</dbReference>
<dbReference type="Proteomes" id="UP000229362">
    <property type="component" value="Unassembled WGS sequence"/>
</dbReference>
<dbReference type="AlphaFoldDB" id="A0A2M6W0E1"/>
<name>A0A2M6W0E1_9BACT</name>
<reference evidence="2" key="1">
    <citation type="submission" date="2017-09" db="EMBL/GenBank/DDBJ databases">
        <title>Depth-based differentiation of microbial function through sediment-hosted aquifers and enrichment of novel symbionts in the deep terrestrial subsurface.</title>
        <authorList>
            <person name="Probst A.J."/>
            <person name="Ladd B."/>
            <person name="Jarett J.K."/>
            <person name="Geller-Mcgrath D.E."/>
            <person name="Sieber C.M.K."/>
            <person name="Emerson J.B."/>
            <person name="Anantharaman K."/>
            <person name="Thomas B.C."/>
            <person name="Malmstrom R."/>
            <person name="Stieglmeier M."/>
            <person name="Klingl A."/>
            <person name="Woyke T."/>
            <person name="Ryan C.M."/>
            <person name="Banfield J.F."/>
        </authorList>
    </citation>
    <scope>NUCLEOTIDE SEQUENCE [LARGE SCALE GENOMIC DNA]</scope>
</reference>
<gene>
    <name evidence="1" type="ORF">COU33_04000</name>
</gene>
<evidence type="ECO:0000313" key="1">
    <source>
        <dbReference type="EMBL" id="PIT86292.1"/>
    </source>
</evidence>
<evidence type="ECO:0000313" key="2">
    <source>
        <dbReference type="Proteomes" id="UP000229362"/>
    </source>
</evidence>
<organism evidence="1 2">
    <name type="scientific">Candidatus Magasanikbacteria bacterium CG10_big_fil_rev_8_21_14_0_10_43_6</name>
    <dbReference type="NCBI Taxonomy" id="1974650"/>
    <lineage>
        <taxon>Bacteria</taxon>
        <taxon>Candidatus Magasanikiibacteriota</taxon>
    </lineage>
</organism>
<accession>A0A2M6W0E1</accession>